<proteinExistence type="predicted"/>
<dbReference type="RefSeq" id="WP_190292055.1">
    <property type="nucleotide sequence ID" value="NZ_JABFCZ010000014.1"/>
</dbReference>
<reference evidence="4" key="1">
    <citation type="submission" date="2020-05" db="EMBL/GenBank/DDBJ databases">
        <title>Identification of trans-AT polyketide cluster in two marine bacteria, producers of a novel glutaramide-containing polyketide sesbanimide D and analogs.</title>
        <authorList>
            <person name="Kacar D."/>
            <person name="Rodriguez P."/>
            <person name="Canedo L."/>
            <person name="Gonzalez E."/>
            <person name="Galan B."/>
            <person name="De La Calle F."/>
            <person name="Garcia J.L."/>
        </authorList>
    </citation>
    <scope>NUCLEOTIDE SEQUENCE</scope>
    <source>
        <strain evidence="4">PHM038</strain>
    </source>
</reference>
<dbReference type="Pfam" id="PF08240">
    <property type="entry name" value="ADH_N"/>
    <property type="match status" value="1"/>
</dbReference>
<dbReference type="SMART" id="SM00829">
    <property type="entry name" value="PKS_ER"/>
    <property type="match status" value="1"/>
</dbReference>
<keyword evidence="2" id="KW-0560">Oxidoreductase</keyword>
<dbReference type="InterPro" id="IPR020843">
    <property type="entry name" value="ER"/>
</dbReference>
<dbReference type="Gene3D" id="3.90.180.10">
    <property type="entry name" value="Medium-chain alcohol dehydrogenases, catalytic domain"/>
    <property type="match status" value="1"/>
</dbReference>
<name>A0A926S6A0_9HYPH</name>
<evidence type="ECO:0000259" key="3">
    <source>
        <dbReference type="SMART" id="SM00829"/>
    </source>
</evidence>
<dbReference type="Gene3D" id="3.40.50.720">
    <property type="entry name" value="NAD(P)-binding Rossmann-like Domain"/>
    <property type="match status" value="1"/>
</dbReference>
<sequence>MTDLPVKMTAMAISEPGGPDVLVPEERPLPEPAEGEILIKVEAAGVNRPDVQQRKGAYPPPKGASDLPGLEVAGTVVARGEGAAMHEIGDKVTALAPGGGYAQFCKVPEAHALPVPNGLSMLQAAALPETYFTVWSNVFDRVGLKPGERFLVHGGTSGIGTTAIQLAKAFGSEVFTTVGSETKAEAVRALGADHVINYKAEDFVEVIKDLTGGDGVHVILDMVGGDYVEKNWIVAAVEGRICQIATLGGISENVNFGRLMMKRLVHTGSTLRPRDNAFKAAIAQNLKEKVWPLIEAGKIGPVMDSTFPLLEAAEAHRRMESSGHIGKIMLEVK</sequence>
<protein>
    <submittedName>
        <fullName evidence="4">NAD(P)H-quinone oxidoreductase</fullName>
    </submittedName>
</protein>
<dbReference type="InterPro" id="IPR013154">
    <property type="entry name" value="ADH-like_N"/>
</dbReference>
<evidence type="ECO:0000256" key="1">
    <source>
        <dbReference type="ARBA" id="ARBA00022857"/>
    </source>
</evidence>
<dbReference type="Proteomes" id="UP000598467">
    <property type="component" value="Unassembled WGS sequence"/>
</dbReference>
<organism evidence="4 5">
    <name type="scientific">Roseibium aggregatum</name>
    <dbReference type="NCBI Taxonomy" id="187304"/>
    <lineage>
        <taxon>Bacteria</taxon>
        <taxon>Pseudomonadati</taxon>
        <taxon>Pseudomonadota</taxon>
        <taxon>Alphaproteobacteria</taxon>
        <taxon>Hyphomicrobiales</taxon>
        <taxon>Stappiaceae</taxon>
        <taxon>Roseibium</taxon>
    </lineage>
</organism>
<dbReference type="EMBL" id="JABFCZ010000014">
    <property type="protein sequence ID" value="MBD1547296.1"/>
    <property type="molecule type" value="Genomic_DNA"/>
</dbReference>
<dbReference type="CDD" id="cd05276">
    <property type="entry name" value="p53_inducible_oxidoreductase"/>
    <property type="match status" value="1"/>
</dbReference>
<dbReference type="AlphaFoldDB" id="A0A926S6A0"/>
<dbReference type="InterPro" id="IPR013149">
    <property type="entry name" value="ADH-like_C"/>
</dbReference>
<accession>A0A926S6A0</accession>
<gene>
    <name evidence="4" type="ORF">HK439_13590</name>
</gene>
<dbReference type="SUPFAM" id="SSF51735">
    <property type="entry name" value="NAD(P)-binding Rossmann-fold domains"/>
    <property type="match status" value="1"/>
</dbReference>
<dbReference type="InterPro" id="IPR011032">
    <property type="entry name" value="GroES-like_sf"/>
</dbReference>
<keyword evidence="1" id="KW-0521">NADP</keyword>
<dbReference type="SUPFAM" id="SSF50129">
    <property type="entry name" value="GroES-like"/>
    <property type="match status" value="1"/>
</dbReference>
<dbReference type="GO" id="GO:0070402">
    <property type="term" value="F:NADPH binding"/>
    <property type="evidence" value="ECO:0007669"/>
    <property type="project" value="TreeGrafter"/>
</dbReference>
<dbReference type="InterPro" id="IPR036291">
    <property type="entry name" value="NAD(P)-bd_dom_sf"/>
</dbReference>
<dbReference type="PANTHER" id="PTHR48106">
    <property type="entry name" value="QUINONE OXIDOREDUCTASE PIG3-RELATED"/>
    <property type="match status" value="1"/>
</dbReference>
<comment type="caution">
    <text evidence="4">The sequence shown here is derived from an EMBL/GenBank/DDBJ whole genome shotgun (WGS) entry which is preliminary data.</text>
</comment>
<dbReference type="PANTHER" id="PTHR48106:SF8">
    <property type="entry name" value="OS02G0805600 PROTEIN"/>
    <property type="match status" value="1"/>
</dbReference>
<evidence type="ECO:0000313" key="5">
    <source>
        <dbReference type="Proteomes" id="UP000598467"/>
    </source>
</evidence>
<evidence type="ECO:0000256" key="2">
    <source>
        <dbReference type="ARBA" id="ARBA00023002"/>
    </source>
</evidence>
<dbReference type="GO" id="GO:0016651">
    <property type="term" value="F:oxidoreductase activity, acting on NAD(P)H"/>
    <property type="evidence" value="ECO:0007669"/>
    <property type="project" value="TreeGrafter"/>
</dbReference>
<feature type="domain" description="Enoyl reductase (ER)" evidence="3">
    <location>
        <begin position="17"/>
        <end position="330"/>
    </location>
</feature>
<evidence type="ECO:0000313" key="4">
    <source>
        <dbReference type="EMBL" id="MBD1547296.1"/>
    </source>
</evidence>
<dbReference type="NCBIfam" id="TIGR02824">
    <property type="entry name" value="quinone_pig3"/>
    <property type="match status" value="1"/>
</dbReference>
<dbReference type="Pfam" id="PF00107">
    <property type="entry name" value="ADH_zinc_N"/>
    <property type="match status" value="1"/>
</dbReference>
<dbReference type="InterPro" id="IPR014189">
    <property type="entry name" value="Quinone_OxRdtase_PIG3"/>
</dbReference>